<evidence type="ECO:0000259" key="4">
    <source>
        <dbReference type="PROSITE" id="PS50086"/>
    </source>
</evidence>
<feature type="compositionally biased region" description="Low complexity" evidence="3">
    <location>
        <begin position="725"/>
        <end position="738"/>
    </location>
</feature>
<reference evidence="5" key="1">
    <citation type="submission" date="2018-10" db="EMBL/GenBank/DDBJ databases">
        <title>Transcriptome assembly of Aceria tosichella (Wheat curl mite) Type 2.</title>
        <authorList>
            <person name="Scully E.D."/>
            <person name="Geib S.M."/>
            <person name="Palmer N.A."/>
            <person name="Gupta A.K."/>
            <person name="Sarath G."/>
            <person name="Tatineni S."/>
        </authorList>
    </citation>
    <scope>NUCLEOTIDE SEQUENCE</scope>
    <source>
        <strain evidence="5">LincolnNE</strain>
    </source>
</reference>
<dbReference type="GO" id="GO:0031267">
    <property type="term" value="F:small GTPase binding"/>
    <property type="evidence" value="ECO:0007669"/>
    <property type="project" value="TreeGrafter"/>
</dbReference>
<dbReference type="Gene3D" id="1.10.472.80">
    <property type="entry name" value="Ypt/Rab-GAP domain of gyp1p, domain 3"/>
    <property type="match status" value="1"/>
</dbReference>
<feature type="domain" description="Rab-GAP TBC" evidence="4">
    <location>
        <begin position="88"/>
        <end position="276"/>
    </location>
</feature>
<feature type="region of interest" description="Disordered" evidence="3">
    <location>
        <begin position="523"/>
        <end position="577"/>
    </location>
</feature>
<name>A0A6G1SK20_9ACAR</name>
<feature type="compositionally biased region" description="Polar residues" evidence="3">
    <location>
        <begin position="531"/>
        <end position="540"/>
    </location>
</feature>
<keyword evidence="2" id="KW-0175">Coiled coil</keyword>
<dbReference type="InterPro" id="IPR000195">
    <property type="entry name" value="Rab-GAP-TBC_dom"/>
</dbReference>
<dbReference type="FunFam" id="1.10.472.80:FF:000027">
    <property type="entry name" value="GTPase activating protein (Evi5)"/>
    <property type="match status" value="1"/>
</dbReference>
<feature type="region of interest" description="Disordered" evidence="3">
    <location>
        <begin position="1"/>
        <end position="55"/>
    </location>
</feature>
<dbReference type="Gene3D" id="1.10.8.270">
    <property type="entry name" value="putative rabgap domain of human tbc1 domain family member 14 like domains"/>
    <property type="match status" value="1"/>
</dbReference>
<dbReference type="GO" id="GO:0005096">
    <property type="term" value="F:GTPase activator activity"/>
    <property type="evidence" value="ECO:0007669"/>
    <property type="project" value="UniProtKB-KW"/>
</dbReference>
<dbReference type="FunFam" id="1.10.8.270:FF:000001">
    <property type="entry name" value="TBC1 domain family member 1"/>
    <property type="match status" value="1"/>
</dbReference>
<dbReference type="SUPFAM" id="SSF47923">
    <property type="entry name" value="Ypt/Rab-GAP domain of gyp1p"/>
    <property type="match status" value="2"/>
</dbReference>
<sequence length="750" mass="84717">MDTTQENPIVTPNTDNTKDEIEPDGGVGGGEPDSIDDDNDGDPIPSGTGTVSKECSASELIGWSEILPKWHSKLNQRPKGLNPLVRNGVPEPLRGEVWQLLSGAHQCSDLMEQYRIYLTKSAPTEQIISRDVHRTYPAHENFRSDAGSDSLVDSLFKVCKAYAVYDEEVGYCQGLSFLVAALLLHMPEEQAFCVFVRIMQHYGLRDLFRNNFDELYLKFYQLERLLADNMPDLYQHFKTINIEPFQYASQWFLTVFTAKFPLNAVFYIMDVFLLSGIETIFQIALALLSASKQELLALDFEGVLKFFRVQMPKRYRNQEHVQQLILSASEMSLKKLKAYAKSYEAMKRKDKLLENPTMKLENAKLTEAIVRLENENDSLARDLIASKIQLRSQLDLLEDKTEILNRALTYSRQDCQSYLNTISDMEDERSRLEIEVSQLKEVCRRELQRAETELQRNGKIIEDYKKICSQLSRRLDYHKRCSEQFVEITQDLLRDNESCTDRTCLELFRSKADEFTENLKSDTVAIGEPDSSPSTSNCDSPLSADRKSLLQRKASSESDHNRRPVGAYVKSDSQSTSSELKIKQLTEHIDELEVELARTKLALVESECERQQLAHDTPTLQNNDKSASGLSNKFEFMRSAISSASSSMAASNRSKEVQISGSRGAGGALSRINNLISEKISNISQGQQQQQQPLPTTMPNSTSTPAFTNSGASWFGSKSNSSAITNNNRNLTNNNNTLGAKPIDENEHQC</sequence>
<dbReference type="Pfam" id="PF00566">
    <property type="entry name" value="RabGAP-TBC"/>
    <property type="match status" value="1"/>
</dbReference>
<dbReference type="PANTHER" id="PTHR47219:SF9">
    <property type="entry name" value="GTPASE ACTIVATING PROTEIN AND CENTROSOME-ASSOCIATED, ISOFORM B"/>
    <property type="match status" value="1"/>
</dbReference>
<dbReference type="InterPro" id="IPR035969">
    <property type="entry name" value="Rab-GAP_TBC_sf"/>
</dbReference>
<proteinExistence type="predicted"/>
<evidence type="ECO:0000256" key="2">
    <source>
        <dbReference type="SAM" id="Coils"/>
    </source>
</evidence>
<feature type="region of interest" description="Disordered" evidence="3">
    <location>
        <begin position="683"/>
        <end position="750"/>
    </location>
</feature>
<dbReference type="EMBL" id="GGYP01006054">
    <property type="protein sequence ID" value="MDE50825.1"/>
    <property type="molecule type" value="Transcribed_RNA"/>
</dbReference>
<dbReference type="PROSITE" id="PS50086">
    <property type="entry name" value="TBC_RABGAP"/>
    <property type="match status" value="1"/>
</dbReference>
<organism evidence="5">
    <name type="scientific">Aceria tosichella</name>
    <name type="common">wheat curl mite</name>
    <dbReference type="NCBI Taxonomy" id="561515"/>
    <lineage>
        <taxon>Eukaryota</taxon>
        <taxon>Metazoa</taxon>
        <taxon>Ecdysozoa</taxon>
        <taxon>Arthropoda</taxon>
        <taxon>Chelicerata</taxon>
        <taxon>Arachnida</taxon>
        <taxon>Acari</taxon>
        <taxon>Acariformes</taxon>
        <taxon>Trombidiformes</taxon>
        <taxon>Prostigmata</taxon>
        <taxon>Eupodina</taxon>
        <taxon>Eriophyoidea</taxon>
        <taxon>Eriophyidae</taxon>
        <taxon>Eriophyinae</taxon>
        <taxon>Aceriini</taxon>
        <taxon>Aceria</taxon>
    </lineage>
</organism>
<feature type="compositionally biased region" description="Polar residues" evidence="3">
    <location>
        <begin position="1"/>
        <end position="15"/>
    </location>
</feature>
<gene>
    <name evidence="5" type="primary">Rabgap1</name>
    <name evidence="5" type="ORF">g.7640</name>
</gene>
<evidence type="ECO:0000256" key="1">
    <source>
        <dbReference type="ARBA" id="ARBA00022468"/>
    </source>
</evidence>
<dbReference type="PANTHER" id="PTHR47219">
    <property type="entry name" value="RAB GTPASE-ACTIVATING PROTEIN 1-LIKE"/>
    <property type="match status" value="1"/>
</dbReference>
<dbReference type="InterPro" id="IPR050302">
    <property type="entry name" value="Rab_GAP_TBC_domain"/>
</dbReference>
<accession>A0A6G1SK20</accession>
<evidence type="ECO:0000256" key="3">
    <source>
        <dbReference type="SAM" id="MobiDB-lite"/>
    </source>
</evidence>
<protein>
    <submittedName>
        <fullName evidence="5">Rab GTPase-activating protein 1</fullName>
    </submittedName>
</protein>
<feature type="coiled-coil region" evidence="2">
    <location>
        <begin position="355"/>
        <end position="449"/>
    </location>
</feature>
<feature type="compositionally biased region" description="Basic and acidic residues" evidence="3">
    <location>
        <begin position="544"/>
        <end position="562"/>
    </location>
</feature>
<keyword evidence="1" id="KW-0343">GTPase activation</keyword>
<feature type="compositionally biased region" description="Polar residues" evidence="3">
    <location>
        <begin position="693"/>
        <end position="724"/>
    </location>
</feature>
<evidence type="ECO:0000313" key="5">
    <source>
        <dbReference type="EMBL" id="MDE50825.1"/>
    </source>
</evidence>
<dbReference type="AlphaFoldDB" id="A0A6G1SK20"/>
<dbReference type="SMART" id="SM00164">
    <property type="entry name" value="TBC"/>
    <property type="match status" value="1"/>
</dbReference>
<dbReference type="Gene3D" id="1.10.10.750">
    <property type="entry name" value="Ypt/Rab-GAP domain of gyp1p, domain 1"/>
    <property type="match status" value="1"/>
</dbReference>